<comment type="similarity">
    <text evidence="1">Belongs to the LysR transcriptional regulatory family.</text>
</comment>
<protein>
    <recommendedName>
        <fullName evidence="5">HTH lysR-type domain-containing protein</fullName>
    </recommendedName>
</protein>
<dbReference type="PROSITE" id="PS50931">
    <property type="entry name" value="HTH_LYSR"/>
    <property type="match status" value="1"/>
</dbReference>
<reference evidence="6 7" key="1">
    <citation type="submission" date="2016-08" db="EMBL/GenBank/DDBJ databases">
        <title>Draft genome sequence of Candidatus Piscirickettsia litoralis, from seawater.</title>
        <authorList>
            <person name="Wan X."/>
            <person name="Lee A.J."/>
            <person name="Hou S."/>
            <person name="Donachie S.P."/>
        </authorList>
    </citation>
    <scope>NUCLEOTIDE SEQUENCE [LARGE SCALE GENOMIC DNA]</scope>
    <source>
        <strain evidence="6 7">Y2</strain>
    </source>
</reference>
<dbReference type="InterPro" id="IPR036390">
    <property type="entry name" value="WH_DNA-bd_sf"/>
</dbReference>
<dbReference type="Pfam" id="PF03466">
    <property type="entry name" value="LysR_substrate"/>
    <property type="match status" value="1"/>
</dbReference>
<keyword evidence="7" id="KW-1185">Reference proteome</keyword>
<evidence type="ECO:0000256" key="1">
    <source>
        <dbReference type="ARBA" id="ARBA00009437"/>
    </source>
</evidence>
<dbReference type="SUPFAM" id="SSF46785">
    <property type="entry name" value="Winged helix' DNA-binding domain"/>
    <property type="match status" value="1"/>
</dbReference>
<gene>
    <name evidence="6" type="ORF">BGC07_00745</name>
</gene>
<evidence type="ECO:0000256" key="3">
    <source>
        <dbReference type="ARBA" id="ARBA00023125"/>
    </source>
</evidence>
<dbReference type="InterPro" id="IPR036388">
    <property type="entry name" value="WH-like_DNA-bd_sf"/>
</dbReference>
<evidence type="ECO:0000256" key="2">
    <source>
        <dbReference type="ARBA" id="ARBA00023015"/>
    </source>
</evidence>
<dbReference type="InterPro" id="IPR005119">
    <property type="entry name" value="LysR_subst-bd"/>
</dbReference>
<dbReference type="SUPFAM" id="SSF53850">
    <property type="entry name" value="Periplasmic binding protein-like II"/>
    <property type="match status" value="1"/>
</dbReference>
<dbReference type="EMBL" id="MDTU01000001">
    <property type="protein sequence ID" value="ODN41776.1"/>
    <property type="molecule type" value="Genomic_DNA"/>
</dbReference>
<evidence type="ECO:0000256" key="4">
    <source>
        <dbReference type="ARBA" id="ARBA00023163"/>
    </source>
</evidence>
<dbReference type="CDD" id="cd05466">
    <property type="entry name" value="PBP2_LTTR_substrate"/>
    <property type="match status" value="1"/>
</dbReference>
<name>A0ABX2ZYS4_9GAMM</name>
<dbReference type="Proteomes" id="UP000094329">
    <property type="component" value="Unassembled WGS sequence"/>
</dbReference>
<dbReference type="RefSeq" id="WP_069311578.1">
    <property type="nucleotide sequence ID" value="NZ_MDTU01000001.1"/>
</dbReference>
<dbReference type="PANTHER" id="PTHR30126">
    <property type="entry name" value="HTH-TYPE TRANSCRIPTIONAL REGULATOR"/>
    <property type="match status" value="1"/>
</dbReference>
<keyword evidence="3" id="KW-0238">DNA-binding</keyword>
<feature type="domain" description="HTH lysR-type" evidence="5">
    <location>
        <begin position="3"/>
        <end position="60"/>
    </location>
</feature>
<organism evidence="6 7">
    <name type="scientific">Piscirickettsia litoralis</name>
    <dbReference type="NCBI Taxonomy" id="1891921"/>
    <lineage>
        <taxon>Bacteria</taxon>
        <taxon>Pseudomonadati</taxon>
        <taxon>Pseudomonadota</taxon>
        <taxon>Gammaproteobacteria</taxon>
        <taxon>Thiotrichales</taxon>
        <taxon>Piscirickettsiaceae</taxon>
        <taxon>Piscirickettsia</taxon>
    </lineage>
</organism>
<dbReference type="PANTHER" id="PTHR30126:SF5">
    <property type="entry name" value="HTH-TYPE TRANSCRIPTIONAL ACTIVATOR CMPR"/>
    <property type="match status" value="1"/>
</dbReference>
<evidence type="ECO:0000259" key="5">
    <source>
        <dbReference type="PROSITE" id="PS50931"/>
    </source>
</evidence>
<evidence type="ECO:0000313" key="7">
    <source>
        <dbReference type="Proteomes" id="UP000094329"/>
    </source>
</evidence>
<dbReference type="PRINTS" id="PR00039">
    <property type="entry name" value="HTHLYSR"/>
</dbReference>
<comment type="caution">
    <text evidence="6">The sequence shown here is derived from an EMBL/GenBank/DDBJ whole genome shotgun (WGS) entry which is preliminary data.</text>
</comment>
<sequence length="294" mass="33812">MNFTIKQLQVFQSVATHLNFHRAAEALYISQPAVTKHVQSLEEAIGFKVFEKLGKRTLLTTRGQKMLLEVDSLLRQFQTLKKNIESDISKQKSFSLAVLPALQDLIVDTMIDFVKVHPKIKVSMSVISNDEMRKVIQGDQFDLYFAVNFDTVSEYKSHVLFSTPIYLVASYNHVLKNKKNINKVDLENEVFIEIDTSDYFKKHMQEFKEAYGMTKNNQINIQGRSAIIKAVSAGLGVALLPWFAIKEQVAKKELSILDVDREKYSSDYAYVYHKDKKLDPEVYEFLEILKGKVN</sequence>
<accession>A0ABX2ZYS4</accession>
<dbReference type="Gene3D" id="1.10.10.10">
    <property type="entry name" value="Winged helix-like DNA-binding domain superfamily/Winged helix DNA-binding domain"/>
    <property type="match status" value="1"/>
</dbReference>
<dbReference type="Pfam" id="PF00126">
    <property type="entry name" value="HTH_1"/>
    <property type="match status" value="1"/>
</dbReference>
<dbReference type="Gene3D" id="3.40.190.290">
    <property type="match status" value="1"/>
</dbReference>
<proteinExistence type="inferred from homology"/>
<evidence type="ECO:0000313" key="6">
    <source>
        <dbReference type="EMBL" id="ODN41776.1"/>
    </source>
</evidence>
<keyword evidence="4" id="KW-0804">Transcription</keyword>
<dbReference type="InterPro" id="IPR000847">
    <property type="entry name" value="LysR_HTH_N"/>
</dbReference>
<keyword evidence="2" id="KW-0805">Transcription regulation</keyword>